<dbReference type="Pfam" id="PF03092">
    <property type="entry name" value="BT1"/>
    <property type="match status" value="1"/>
</dbReference>
<gene>
    <name evidence="9" type="ORF">STCU_09880</name>
</gene>
<keyword evidence="4 8" id="KW-0812">Transmembrane</keyword>
<feature type="transmembrane region" description="Helical" evidence="8">
    <location>
        <begin position="437"/>
        <end position="455"/>
    </location>
</feature>
<comment type="caution">
    <text evidence="9">The sequence shown here is derived from an EMBL/GenBank/DDBJ whole genome shotgun (WGS) entry which is preliminary data.</text>
</comment>
<keyword evidence="10" id="KW-1185">Reference proteome</keyword>
<protein>
    <submittedName>
        <fullName evidence="9">Pteridine transporter</fullName>
    </submittedName>
</protein>
<feature type="transmembrane region" description="Helical" evidence="8">
    <location>
        <begin position="539"/>
        <end position="558"/>
    </location>
</feature>
<dbReference type="EMBL" id="ATMH01009880">
    <property type="protein sequence ID" value="EPY18551.1"/>
    <property type="molecule type" value="Genomic_DNA"/>
</dbReference>
<dbReference type="PANTHER" id="PTHR31585">
    <property type="entry name" value="FOLATE-BIOPTERIN TRANSPORTER 1, CHLOROPLASTIC"/>
    <property type="match status" value="1"/>
</dbReference>
<evidence type="ECO:0000313" key="10">
    <source>
        <dbReference type="Proteomes" id="UP000015354"/>
    </source>
</evidence>
<feature type="transmembrane region" description="Helical" evidence="8">
    <location>
        <begin position="475"/>
        <end position="498"/>
    </location>
</feature>
<reference evidence="9 10" key="1">
    <citation type="journal article" date="2013" name="PLoS ONE">
        <title>Predicting the Proteins of Angomonas deanei, Strigomonas culicis and Their Respective Endosymbionts Reveals New Aspects of the Trypanosomatidae Family.</title>
        <authorList>
            <person name="Motta M.C."/>
            <person name="Martins A.C."/>
            <person name="de Souza S.S."/>
            <person name="Catta-Preta C.M."/>
            <person name="Silva R."/>
            <person name="Klein C.C."/>
            <person name="de Almeida L.G."/>
            <person name="de Lima Cunha O."/>
            <person name="Ciapina L.P."/>
            <person name="Brocchi M."/>
            <person name="Colabardini A.C."/>
            <person name="de Araujo Lima B."/>
            <person name="Machado C.R."/>
            <person name="de Almeida Soares C.M."/>
            <person name="Probst C.M."/>
            <person name="de Menezes C.B."/>
            <person name="Thompson C.E."/>
            <person name="Bartholomeu D.C."/>
            <person name="Gradia D.F."/>
            <person name="Pavoni D.P."/>
            <person name="Grisard E.C."/>
            <person name="Fantinatti-Garboggini F."/>
            <person name="Marchini F.K."/>
            <person name="Rodrigues-Luiz G.F."/>
            <person name="Wagner G."/>
            <person name="Goldman G.H."/>
            <person name="Fietto J.L."/>
            <person name="Elias M.C."/>
            <person name="Goldman M.H."/>
            <person name="Sagot M.F."/>
            <person name="Pereira M."/>
            <person name="Stoco P.H."/>
            <person name="de Mendonca-Neto R.P."/>
            <person name="Teixeira S.M."/>
            <person name="Maciel T.E."/>
            <person name="de Oliveira Mendes T.A."/>
            <person name="Urmenyi T.P."/>
            <person name="de Souza W."/>
            <person name="Schenkman S."/>
            <person name="de Vasconcelos A.T."/>
        </authorList>
    </citation>
    <scope>NUCLEOTIDE SEQUENCE [LARGE SCALE GENOMIC DNA]</scope>
</reference>
<feature type="transmembrane region" description="Helical" evidence="8">
    <location>
        <begin position="505"/>
        <end position="527"/>
    </location>
</feature>
<feature type="transmembrane region" description="Helical" evidence="8">
    <location>
        <begin position="385"/>
        <end position="404"/>
    </location>
</feature>
<evidence type="ECO:0000256" key="2">
    <source>
        <dbReference type="ARBA" id="ARBA00007015"/>
    </source>
</evidence>
<feature type="transmembrane region" description="Helical" evidence="8">
    <location>
        <begin position="578"/>
        <end position="599"/>
    </location>
</feature>
<feature type="transmembrane region" description="Helical" evidence="8">
    <location>
        <begin position="619"/>
        <end position="640"/>
    </location>
</feature>
<dbReference type="AlphaFoldDB" id="S9UVM4"/>
<feature type="region of interest" description="Disordered" evidence="7">
    <location>
        <begin position="326"/>
        <end position="353"/>
    </location>
</feature>
<comment type="subcellular location">
    <subcellularLocation>
        <location evidence="1">Membrane</location>
        <topology evidence="1">Multi-pass membrane protein</topology>
    </subcellularLocation>
</comment>
<dbReference type="PANTHER" id="PTHR31585:SF51">
    <property type="entry name" value="TRANSPORTER, PUTATIVE-RELATED"/>
    <property type="match status" value="1"/>
</dbReference>
<keyword evidence="6 8" id="KW-0472">Membrane</keyword>
<keyword evidence="3" id="KW-0813">Transport</keyword>
<dbReference type="SUPFAM" id="SSF103473">
    <property type="entry name" value="MFS general substrate transporter"/>
    <property type="match status" value="1"/>
</dbReference>
<organism evidence="9 10">
    <name type="scientific">Strigomonas culicis</name>
    <dbReference type="NCBI Taxonomy" id="28005"/>
    <lineage>
        <taxon>Eukaryota</taxon>
        <taxon>Discoba</taxon>
        <taxon>Euglenozoa</taxon>
        <taxon>Kinetoplastea</taxon>
        <taxon>Metakinetoplastina</taxon>
        <taxon>Trypanosomatida</taxon>
        <taxon>Trypanosomatidae</taxon>
        <taxon>Strigomonadinae</taxon>
        <taxon>Strigomonas</taxon>
    </lineage>
</organism>
<feature type="compositionally biased region" description="Basic and acidic residues" evidence="7">
    <location>
        <begin position="334"/>
        <end position="346"/>
    </location>
</feature>
<evidence type="ECO:0000256" key="7">
    <source>
        <dbReference type="SAM" id="MobiDB-lite"/>
    </source>
</evidence>
<dbReference type="NCBIfam" id="TIGR00788">
    <property type="entry name" value="fbt"/>
    <property type="match status" value="1"/>
</dbReference>
<evidence type="ECO:0000256" key="5">
    <source>
        <dbReference type="ARBA" id="ARBA00022989"/>
    </source>
</evidence>
<dbReference type="OrthoDB" id="754047at2759"/>
<keyword evidence="5 8" id="KW-1133">Transmembrane helix</keyword>
<evidence type="ECO:0000256" key="1">
    <source>
        <dbReference type="ARBA" id="ARBA00004141"/>
    </source>
</evidence>
<proteinExistence type="inferred from homology"/>
<dbReference type="InterPro" id="IPR039309">
    <property type="entry name" value="BT1"/>
</dbReference>
<dbReference type="InterPro" id="IPR036259">
    <property type="entry name" value="MFS_trans_sf"/>
</dbReference>
<evidence type="ECO:0000256" key="6">
    <source>
        <dbReference type="ARBA" id="ARBA00023136"/>
    </source>
</evidence>
<feature type="transmembrane region" description="Helical" evidence="8">
    <location>
        <begin position="410"/>
        <end position="430"/>
    </location>
</feature>
<feature type="transmembrane region" description="Helical" evidence="8">
    <location>
        <begin position="268"/>
        <end position="292"/>
    </location>
</feature>
<dbReference type="Proteomes" id="UP000015354">
    <property type="component" value="Unassembled WGS sequence"/>
</dbReference>
<dbReference type="GO" id="GO:0016020">
    <property type="term" value="C:membrane"/>
    <property type="evidence" value="ECO:0007669"/>
    <property type="project" value="UniProtKB-SubCell"/>
</dbReference>
<dbReference type="InterPro" id="IPR004324">
    <property type="entry name" value="FBT"/>
</dbReference>
<evidence type="ECO:0000256" key="8">
    <source>
        <dbReference type="SAM" id="Phobius"/>
    </source>
</evidence>
<feature type="transmembrane region" description="Helical" evidence="8">
    <location>
        <begin position="239"/>
        <end position="262"/>
    </location>
</feature>
<accession>S9UVM4</accession>
<feature type="transmembrane region" description="Helical" evidence="8">
    <location>
        <begin position="175"/>
        <end position="194"/>
    </location>
</feature>
<sequence>MPQPLHEAPVELSHVPDRVGSDALLNSTTYVYAAVASAAPAHPAAEEDEEDDKSLHTIQNAKSEADLIDEQYVHPEAARWFAAAPYLRRVPLFGRTTTTFGPRFTLALGMGYLLSKGAAGNIINLSRQPIMMNGYGIDAAEYQRLSSMYAMGWSVKAFVAVITDLFPCCGYTKRWYLTASAVMGSAFALAYALLPAQPSSANAAAAFIFLTCFSKANVDILSEGLYSRLMRRVPKVGPALVSWVWACTFAGTVVSASMMGPLSDAKLTYVGVLVSAGLQFVTVFFFAFNLYGEKRNRTERRKDALLEYRARVAEMEQRLLLQDRGETAGPASPDVRDPEHEPHPDPTEGLLPGNTVEPMREPRILSCAWCPFEVNAEVMTQHWRIVAYAVLMACAVITLAVVTIRGTVWARLYTCVVVTVVLSVGAFFTLPRVVAKAALFMLLSSIFYIQIPGALKNFYLASHACLPTGPNFSYTFYNTIAALITNVAGVAGSVLFTSFFSKNKFIYIFIVTTLLQMAGSIFDLIIVKRWNIDIGIPDRVMYVMGDAIIYEVCFVLSIMPQQILMSRLCPRGTESMSFAILAGLSSTGNSLSVVIGSLLMETVWPVRARTPCNFDNLPYLVVVSHLCVPILTVPAALLLLPNARVCDVLDQWGRPIHVGPARAPQRAGEGARVGQTDEEIPAAAVTGAAVSRETALENEPMESESAGGAAVYMGECCVDKGVKE</sequence>
<evidence type="ECO:0000256" key="3">
    <source>
        <dbReference type="ARBA" id="ARBA00022448"/>
    </source>
</evidence>
<evidence type="ECO:0000256" key="4">
    <source>
        <dbReference type="ARBA" id="ARBA00022692"/>
    </source>
</evidence>
<feature type="transmembrane region" description="Helical" evidence="8">
    <location>
        <begin position="200"/>
        <end position="218"/>
    </location>
</feature>
<name>S9UVM4_9TRYP</name>
<comment type="similarity">
    <text evidence="2">Belongs to the major facilitator superfamily. Folate-biopterin transporter (TC 2.A.71) family.</text>
</comment>
<evidence type="ECO:0000313" key="9">
    <source>
        <dbReference type="EMBL" id="EPY18551.1"/>
    </source>
</evidence>